<dbReference type="PANTHER" id="PTHR14577:SF0">
    <property type="entry name" value="NUCLEOLAR PROTEIN 12"/>
    <property type="match status" value="1"/>
</dbReference>
<feature type="compositionally biased region" description="Basic and acidic residues" evidence="5">
    <location>
        <begin position="43"/>
        <end position="54"/>
    </location>
</feature>
<dbReference type="GO" id="GO:0005730">
    <property type="term" value="C:nucleolus"/>
    <property type="evidence" value="ECO:0007669"/>
    <property type="project" value="UniProtKB-SubCell"/>
</dbReference>
<keyword evidence="3" id="KW-0175">Coiled coil</keyword>
<dbReference type="PANTHER" id="PTHR14577">
    <property type="entry name" value="NUCLEOLAR PROTEIN 12"/>
    <property type="match status" value="1"/>
</dbReference>
<evidence type="ECO:0000256" key="5">
    <source>
        <dbReference type="SAM" id="MobiDB-lite"/>
    </source>
</evidence>
<gene>
    <name evidence="6" type="ORF">MICPUN_103716</name>
</gene>
<organism evidence="6 7">
    <name type="scientific">Micromonas commoda (strain RCC299 / NOUM17 / CCMP2709)</name>
    <name type="common">Picoplanktonic green alga</name>
    <dbReference type="NCBI Taxonomy" id="296587"/>
    <lineage>
        <taxon>Eukaryota</taxon>
        <taxon>Viridiplantae</taxon>
        <taxon>Chlorophyta</taxon>
        <taxon>Mamiellophyceae</taxon>
        <taxon>Mamiellales</taxon>
        <taxon>Mamiellaceae</taxon>
        <taxon>Micromonas</taxon>
    </lineage>
</organism>
<evidence type="ECO:0000256" key="3">
    <source>
        <dbReference type="ARBA" id="ARBA00023054"/>
    </source>
</evidence>
<evidence type="ECO:0000313" key="6">
    <source>
        <dbReference type="EMBL" id="ACO66695.1"/>
    </source>
</evidence>
<dbReference type="STRING" id="296587.C1EG12"/>
<keyword evidence="7" id="KW-1185">Reference proteome</keyword>
<dbReference type="RefSeq" id="XP_002505437.1">
    <property type="nucleotide sequence ID" value="XM_002505391.1"/>
</dbReference>
<sequence length="142" mass="15978">MGKTPEKKSSGKKAPFGTTKGAFGKEGKGGKGRGGRPLGKMECGQEKTKRGGEAVFDDKIRKEWVTGYSKRKTQRRKFAIKQAEEKARKERLQERKERREEMRRNLGLDKQNDEEEEKVVGKVDTEVVEYGSGVTVTVEGLD</sequence>
<dbReference type="eggNOG" id="ENOG502SDAS">
    <property type="taxonomic scope" value="Eukaryota"/>
</dbReference>
<protein>
    <recommendedName>
        <fullName evidence="8">Nucleolar protein 12</fullName>
    </recommendedName>
</protein>
<evidence type="ECO:0000256" key="4">
    <source>
        <dbReference type="ARBA" id="ARBA00023242"/>
    </source>
</evidence>
<dbReference type="Proteomes" id="UP000002009">
    <property type="component" value="Chromosome 13"/>
</dbReference>
<comment type="similarity">
    <text evidence="2">Belongs to the RRP17 family.</text>
</comment>
<dbReference type="EMBL" id="CP001331">
    <property type="protein sequence ID" value="ACO66695.1"/>
    <property type="molecule type" value="Genomic_DNA"/>
</dbReference>
<dbReference type="Pfam" id="PF09805">
    <property type="entry name" value="Nop25"/>
    <property type="match status" value="1"/>
</dbReference>
<proteinExistence type="inferred from homology"/>
<evidence type="ECO:0000256" key="2">
    <source>
        <dbReference type="ARBA" id="ARBA00007175"/>
    </source>
</evidence>
<dbReference type="OrthoDB" id="551633at2759"/>
<dbReference type="KEGG" id="mis:MICPUN_103716"/>
<dbReference type="GO" id="GO:0019843">
    <property type="term" value="F:rRNA binding"/>
    <property type="evidence" value="ECO:0007669"/>
    <property type="project" value="TreeGrafter"/>
</dbReference>
<name>C1EG12_MICCC</name>
<comment type="subcellular location">
    <subcellularLocation>
        <location evidence="1">Nucleus</location>
        <location evidence="1">Nucleolus</location>
    </subcellularLocation>
</comment>
<dbReference type="GeneID" id="8248367"/>
<feature type="region of interest" description="Disordered" evidence="5">
    <location>
        <begin position="1"/>
        <end position="54"/>
    </location>
</feature>
<dbReference type="OMA" id="PLAKMEC"/>
<dbReference type="AlphaFoldDB" id="C1EG12"/>
<dbReference type="InParanoid" id="C1EG12"/>
<dbReference type="InterPro" id="IPR019186">
    <property type="entry name" value="Nucleolar_protein_12"/>
</dbReference>
<feature type="region of interest" description="Disordered" evidence="5">
    <location>
        <begin position="80"/>
        <end position="120"/>
    </location>
</feature>
<accession>C1EG12</accession>
<evidence type="ECO:0008006" key="8">
    <source>
        <dbReference type="Google" id="ProtNLM"/>
    </source>
</evidence>
<reference evidence="6 7" key="1">
    <citation type="journal article" date="2009" name="Science">
        <title>Green evolution and dynamic adaptations revealed by genomes of the marine picoeukaryotes Micromonas.</title>
        <authorList>
            <person name="Worden A.Z."/>
            <person name="Lee J.H."/>
            <person name="Mock T."/>
            <person name="Rouze P."/>
            <person name="Simmons M.P."/>
            <person name="Aerts A.L."/>
            <person name="Allen A.E."/>
            <person name="Cuvelier M.L."/>
            <person name="Derelle E."/>
            <person name="Everett M.V."/>
            <person name="Foulon E."/>
            <person name="Grimwood J."/>
            <person name="Gundlach H."/>
            <person name="Henrissat B."/>
            <person name="Napoli C."/>
            <person name="McDonald S.M."/>
            <person name="Parker M.S."/>
            <person name="Rombauts S."/>
            <person name="Salamov A."/>
            <person name="Von Dassow P."/>
            <person name="Badger J.H."/>
            <person name="Coutinho P.M."/>
            <person name="Demir E."/>
            <person name="Dubchak I."/>
            <person name="Gentemann C."/>
            <person name="Eikrem W."/>
            <person name="Gready J.E."/>
            <person name="John U."/>
            <person name="Lanier W."/>
            <person name="Lindquist E.A."/>
            <person name="Lucas S."/>
            <person name="Mayer K.F."/>
            <person name="Moreau H."/>
            <person name="Not F."/>
            <person name="Otillar R."/>
            <person name="Panaud O."/>
            <person name="Pangilinan J."/>
            <person name="Paulsen I."/>
            <person name="Piegu B."/>
            <person name="Poliakov A."/>
            <person name="Robbens S."/>
            <person name="Schmutz J."/>
            <person name="Toulza E."/>
            <person name="Wyss T."/>
            <person name="Zelensky A."/>
            <person name="Zhou K."/>
            <person name="Armbrust E.V."/>
            <person name="Bhattacharya D."/>
            <person name="Goodenough U.W."/>
            <person name="Van de Peer Y."/>
            <person name="Grigoriev I.V."/>
        </authorList>
    </citation>
    <scope>NUCLEOTIDE SEQUENCE [LARGE SCALE GENOMIC DNA]</scope>
    <source>
        <strain evidence="7">RCC299 / NOUM17</strain>
    </source>
</reference>
<evidence type="ECO:0000256" key="1">
    <source>
        <dbReference type="ARBA" id="ARBA00004604"/>
    </source>
</evidence>
<evidence type="ECO:0000313" key="7">
    <source>
        <dbReference type="Proteomes" id="UP000002009"/>
    </source>
</evidence>
<keyword evidence="4" id="KW-0539">Nucleus</keyword>
<feature type="compositionally biased region" description="Basic and acidic residues" evidence="5">
    <location>
        <begin position="82"/>
        <end position="111"/>
    </location>
</feature>